<dbReference type="InParanoid" id="A0A1B7MIZ8"/>
<keyword evidence="2" id="KW-1185">Reference proteome</keyword>
<evidence type="ECO:0000313" key="1">
    <source>
        <dbReference type="EMBL" id="OAX32584.1"/>
    </source>
</evidence>
<sequence length="402" mass="46122">MQEDRIRPLVCEIPIETSGDGISTIISLDGADVDHDIYIFLEHSFKKLRRDHSDFPLPTKDQLAQLASRAGRRFIVASTMVKFIDDGYNDPCHRLQLMLDLTSELLPGTEVYKLYDHILSDPKRAYLHLSVVATLVDPLPISQLLKLLGPGEGRDVERTLVQLRSFIDIPTDSSLPLNISHSSVRDYISDPSNCSLHQVQNITPPHTLLACSSFRLMTKCIPDSMALIDTLSKLNRQKDAMLHHDPQKLKRSLTFVQTLEPLRVLAALLCIRGDLYFPWLETVDGRAWLCQEGKDWLQKSAGQDWLQMREGDKWLQSQAGKDWLETVGGRGWLETRSGESWLQTDGGLYWLQAYGREWLHAQDKQQRRQTESRREWVRIWDQRERTPEGSGWLNAQSTQDIL</sequence>
<dbReference type="STRING" id="1314800.A0A1B7MIZ8"/>
<proteinExistence type="predicted"/>
<dbReference type="OrthoDB" id="2665487at2759"/>
<protein>
    <submittedName>
        <fullName evidence="1">Uncharacterized protein</fullName>
    </submittedName>
</protein>
<gene>
    <name evidence="1" type="ORF">K503DRAFT_805108</name>
</gene>
<accession>A0A1B7MIZ8</accession>
<dbReference type="AlphaFoldDB" id="A0A1B7MIZ8"/>
<organism evidence="1 2">
    <name type="scientific">Rhizopogon vinicolor AM-OR11-026</name>
    <dbReference type="NCBI Taxonomy" id="1314800"/>
    <lineage>
        <taxon>Eukaryota</taxon>
        <taxon>Fungi</taxon>
        <taxon>Dikarya</taxon>
        <taxon>Basidiomycota</taxon>
        <taxon>Agaricomycotina</taxon>
        <taxon>Agaricomycetes</taxon>
        <taxon>Agaricomycetidae</taxon>
        <taxon>Boletales</taxon>
        <taxon>Suillineae</taxon>
        <taxon>Rhizopogonaceae</taxon>
        <taxon>Rhizopogon</taxon>
    </lineage>
</organism>
<name>A0A1B7MIZ8_9AGAM</name>
<dbReference type="Proteomes" id="UP000092154">
    <property type="component" value="Unassembled WGS sequence"/>
</dbReference>
<evidence type="ECO:0000313" key="2">
    <source>
        <dbReference type="Proteomes" id="UP000092154"/>
    </source>
</evidence>
<reference evidence="1 2" key="1">
    <citation type="submission" date="2016-06" db="EMBL/GenBank/DDBJ databases">
        <title>Comparative genomics of the ectomycorrhizal sister species Rhizopogon vinicolor and Rhizopogon vesiculosus (Basidiomycota: Boletales) reveals a divergence of the mating type B locus.</title>
        <authorList>
            <consortium name="DOE Joint Genome Institute"/>
            <person name="Mujic A.B."/>
            <person name="Kuo A."/>
            <person name="Tritt A."/>
            <person name="Lipzen A."/>
            <person name="Chen C."/>
            <person name="Johnson J."/>
            <person name="Sharma A."/>
            <person name="Barry K."/>
            <person name="Grigoriev I.V."/>
            <person name="Spatafora J.W."/>
        </authorList>
    </citation>
    <scope>NUCLEOTIDE SEQUENCE [LARGE SCALE GENOMIC DNA]</scope>
    <source>
        <strain evidence="1 2">AM-OR11-026</strain>
    </source>
</reference>
<dbReference type="EMBL" id="KV448968">
    <property type="protein sequence ID" value="OAX32584.1"/>
    <property type="molecule type" value="Genomic_DNA"/>
</dbReference>